<dbReference type="InParanoid" id="A0A6M4H730"/>
<proteinExistence type="predicted"/>
<dbReference type="Pfam" id="PF12007">
    <property type="entry name" value="DUF3501"/>
    <property type="match status" value="1"/>
</dbReference>
<dbReference type="InterPro" id="IPR021890">
    <property type="entry name" value="DUF3501"/>
</dbReference>
<reference evidence="1 2" key="1">
    <citation type="submission" date="2020-04" db="EMBL/GenBank/DDBJ databases">
        <title>Usitatibacter rugosus gen. nov., sp. nov. and Usitatibacter palustris sp. nov., novel members of Usitatibacteraceae fam. nov. within the order Nitrosomonadales isolated from soil.</title>
        <authorList>
            <person name="Huber K.J."/>
            <person name="Neumann-Schaal M."/>
            <person name="Geppert A."/>
            <person name="Luckner M."/>
            <person name="Wanner G."/>
            <person name="Overmann J."/>
        </authorList>
    </citation>
    <scope>NUCLEOTIDE SEQUENCE [LARGE SCALE GENOMIC DNA]</scope>
    <source>
        <strain evidence="1 2">Swamp67</strain>
    </source>
</reference>
<evidence type="ECO:0000313" key="1">
    <source>
        <dbReference type="EMBL" id="QJR14738.1"/>
    </source>
</evidence>
<sequence length="198" mass="22471">MTLAMPKITRDSLLTLEAYAKSRKDFRAQVLAHKKARTAHLGDHLTLIFEDELTVRYQIQEMLRIEKTFEEAGIQDELDAYNPLIPDGRNWKATMLIEYEDVEERRVALSKLRDVEHKVWVQVEGHAKSFAIADEDLERSNDVKTSAVHFLRFDLSDAMAASLKNGAVLAIGVDHPNYAASLDPVPDATRASLIRDLR</sequence>
<dbReference type="KEGG" id="upl:DSM104440_01548"/>
<dbReference type="Proteomes" id="UP000503096">
    <property type="component" value="Chromosome"/>
</dbReference>
<gene>
    <name evidence="1" type="ORF">DSM104440_01548</name>
</gene>
<dbReference type="EMBL" id="CP053073">
    <property type="protein sequence ID" value="QJR14738.1"/>
    <property type="molecule type" value="Genomic_DNA"/>
</dbReference>
<evidence type="ECO:0008006" key="3">
    <source>
        <dbReference type="Google" id="ProtNLM"/>
    </source>
</evidence>
<protein>
    <recommendedName>
        <fullName evidence="3">DUF3501 domain-containing protein</fullName>
    </recommendedName>
</protein>
<accession>A0A6M4H730</accession>
<name>A0A6M4H730_9PROT</name>
<dbReference type="AlphaFoldDB" id="A0A6M4H730"/>
<evidence type="ECO:0000313" key="2">
    <source>
        <dbReference type="Proteomes" id="UP000503096"/>
    </source>
</evidence>
<keyword evidence="2" id="KW-1185">Reference proteome</keyword>
<organism evidence="1 2">
    <name type="scientific">Usitatibacter palustris</name>
    <dbReference type="NCBI Taxonomy" id="2732487"/>
    <lineage>
        <taxon>Bacteria</taxon>
        <taxon>Pseudomonadati</taxon>
        <taxon>Pseudomonadota</taxon>
        <taxon>Betaproteobacteria</taxon>
        <taxon>Nitrosomonadales</taxon>
        <taxon>Usitatibacteraceae</taxon>
        <taxon>Usitatibacter</taxon>
    </lineage>
</organism>